<evidence type="ECO:0000313" key="2">
    <source>
        <dbReference type="Proteomes" id="UP000078090"/>
    </source>
</evidence>
<dbReference type="AlphaFoldDB" id="A0A177M7Q1"/>
<organism evidence="1 2">
    <name type="scientific">Methylomonas methanica</name>
    <dbReference type="NCBI Taxonomy" id="421"/>
    <lineage>
        <taxon>Bacteria</taxon>
        <taxon>Pseudomonadati</taxon>
        <taxon>Pseudomonadota</taxon>
        <taxon>Gammaproteobacteria</taxon>
        <taxon>Methylococcales</taxon>
        <taxon>Methylococcaceae</taxon>
        <taxon>Methylomonas</taxon>
    </lineage>
</organism>
<sequence>MVAADQTGLRNQLFASLHRCRSRTKKQTIVQKYLQEETMQAIEFDAHIENGLIHLPKKLQSWQAGKHVKVILLADDGADEKQIHPDIKSINSHAGKLKLSKEPLSFQDAIRNEWS</sequence>
<comment type="caution">
    <text evidence="1">The sequence shown here is derived from an EMBL/GenBank/DDBJ whole genome shotgun (WGS) entry which is preliminary data.</text>
</comment>
<gene>
    <name evidence="1" type="ORF">A1332_03260</name>
</gene>
<dbReference type="Proteomes" id="UP000078090">
    <property type="component" value="Unassembled WGS sequence"/>
</dbReference>
<protein>
    <submittedName>
        <fullName evidence="1">Uncharacterized protein</fullName>
    </submittedName>
</protein>
<accession>A0A177M7Q1</accession>
<dbReference type="EMBL" id="LUUG01000093">
    <property type="protein sequence ID" value="OAI01070.1"/>
    <property type="molecule type" value="Genomic_DNA"/>
</dbReference>
<proteinExistence type="predicted"/>
<evidence type="ECO:0000313" key="1">
    <source>
        <dbReference type="EMBL" id="OAI01070.1"/>
    </source>
</evidence>
<reference evidence="1 2" key="1">
    <citation type="submission" date="2016-03" db="EMBL/GenBank/DDBJ databases">
        <authorList>
            <person name="Ploux O."/>
        </authorList>
    </citation>
    <scope>NUCLEOTIDE SEQUENCE [LARGE SCALE GENOMIC DNA]</scope>
    <source>
        <strain evidence="1 2">R-45363</strain>
    </source>
</reference>
<name>A0A177M7Q1_METMH</name>